<proteinExistence type="predicted"/>
<organism evidence="5 6">
    <name type="scientific">[Torrubiella] hemipterigena</name>
    <dbReference type="NCBI Taxonomy" id="1531966"/>
    <lineage>
        <taxon>Eukaryota</taxon>
        <taxon>Fungi</taxon>
        <taxon>Dikarya</taxon>
        <taxon>Ascomycota</taxon>
        <taxon>Pezizomycotina</taxon>
        <taxon>Sordariomycetes</taxon>
        <taxon>Hypocreomycetidae</taxon>
        <taxon>Hypocreales</taxon>
        <taxon>Clavicipitaceae</taxon>
        <taxon>Clavicipitaceae incertae sedis</taxon>
        <taxon>'Torrubiella' clade</taxon>
    </lineage>
</organism>
<reference evidence="5 6" key="1">
    <citation type="journal article" date="2015" name="Genome Announc.">
        <title>Draft Genome Sequence and Gene Annotation of the Entomopathogenic Fungus Verticillium hemipterigenum.</title>
        <authorList>
            <person name="Horn F."/>
            <person name="Habel A."/>
            <person name="Scharf D.H."/>
            <person name="Dworschak J."/>
            <person name="Brakhage A.A."/>
            <person name="Guthke R."/>
            <person name="Hertweck C."/>
            <person name="Linde J."/>
        </authorList>
    </citation>
    <scope>NUCLEOTIDE SEQUENCE [LARGE SCALE GENOMIC DNA]</scope>
</reference>
<evidence type="ECO:0000259" key="4">
    <source>
        <dbReference type="PROSITE" id="PS50048"/>
    </source>
</evidence>
<feature type="domain" description="Zn(2)-C6 fungal-type" evidence="4">
    <location>
        <begin position="22"/>
        <end position="51"/>
    </location>
</feature>
<dbReference type="CDD" id="cd12148">
    <property type="entry name" value="fungal_TF_MHR"/>
    <property type="match status" value="1"/>
</dbReference>
<protein>
    <recommendedName>
        <fullName evidence="4">Zn(2)-C6 fungal-type domain-containing protein</fullName>
    </recommendedName>
</protein>
<dbReference type="STRING" id="1531966.A0A0A1TPS5"/>
<evidence type="ECO:0000256" key="1">
    <source>
        <dbReference type="ARBA" id="ARBA00004123"/>
    </source>
</evidence>
<dbReference type="GO" id="GO:0008270">
    <property type="term" value="F:zinc ion binding"/>
    <property type="evidence" value="ECO:0007669"/>
    <property type="project" value="InterPro"/>
</dbReference>
<dbReference type="OrthoDB" id="3014581at2759"/>
<dbReference type="Proteomes" id="UP000039046">
    <property type="component" value="Unassembled WGS sequence"/>
</dbReference>
<evidence type="ECO:0000313" key="6">
    <source>
        <dbReference type="Proteomes" id="UP000039046"/>
    </source>
</evidence>
<dbReference type="EMBL" id="CDHN01000006">
    <property type="protein sequence ID" value="CEJ93690.1"/>
    <property type="molecule type" value="Genomic_DNA"/>
</dbReference>
<name>A0A0A1TPS5_9HYPO</name>
<comment type="subcellular location">
    <subcellularLocation>
        <location evidence="1">Nucleus</location>
    </subcellularLocation>
</comment>
<evidence type="ECO:0000256" key="2">
    <source>
        <dbReference type="ARBA" id="ARBA00022723"/>
    </source>
</evidence>
<dbReference type="CDD" id="cd00067">
    <property type="entry name" value="GAL4"/>
    <property type="match status" value="1"/>
</dbReference>
<dbReference type="PROSITE" id="PS50048">
    <property type="entry name" value="ZN2_CY6_FUNGAL_2"/>
    <property type="match status" value="1"/>
</dbReference>
<evidence type="ECO:0000256" key="3">
    <source>
        <dbReference type="ARBA" id="ARBA00023242"/>
    </source>
</evidence>
<dbReference type="Gene3D" id="4.10.240.10">
    <property type="entry name" value="Zn(2)-C6 fungal-type DNA-binding domain"/>
    <property type="match status" value="1"/>
</dbReference>
<accession>A0A0A1TPS5</accession>
<evidence type="ECO:0000313" key="5">
    <source>
        <dbReference type="EMBL" id="CEJ93690.1"/>
    </source>
</evidence>
<dbReference type="Pfam" id="PF00172">
    <property type="entry name" value="Zn_clus"/>
    <property type="match status" value="1"/>
</dbReference>
<keyword evidence="3" id="KW-0539">Nucleus</keyword>
<dbReference type="GO" id="GO:0005634">
    <property type="term" value="C:nucleus"/>
    <property type="evidence" value="ECO:0007669"/>
    <property type="project" value="UniProtKB-SubCell"/>
</dbReference>
<keyword evidence="6" id="KW-1185">Reference proteome</keyword>
<dbReference type="PANTHER" id="PTHR31001:SF50">
    <property type="entry name" value="ZN(II)2CYS6 TRANSCRIPTION FACTOR (EUROFUNG)"/>
    <property type="match status" value="1"/>
</dbReference>
<dbReference type="SMART" id="SM00066">
    <property type="entry name" value="GAL4"/>
    <property type="match status" value="1"/>
</dbReference>
<dbReference type="PANTHER" id="PTHR31001">
    <property type="entry name" value="UNCHARACTERIZED TRANSCRIPTIONAL REGULATORY PROTEIN"/>
    <property type="match status" value="1"/>
</dbReference>
<sequence>MMTPADEDVQPHRSDDGTKIWNCVACRRRKLKCDRQEPCSGCTKNGLECHYPVTGRIPRRSRAPPSWDSPHQRQSELLHKLTRLESIVTELSGQVEDGKLTTFSSDVTPESGADVVEDFGNLIVRKDGKLKIERKFWSIFCTEVDSIFQALHESASSDGDPSTNSANSLDISLKHQYLHTSPIDHEYIEMLNSRRVELWDIFVSNVDPFVKVLSLVDTAAAIHTGDMLLTTEGRLLFLAISFGAMTSMTPQQLNTIFPTKTDEILSQVAGELDAHLTALPVLTATNVTILQATTIYIATLPNGSCSDKGPPLSAILLQQVMAFEGASSEKEQELVCRLKWQSRFLATAYLPTAYRSICSLNSHITPKAHGMDFGGTATSVLDLLQTRCEIWRLATQVSHCPKDLRGNLNFIKKTKWTIEVSASHRTKEDFDSFLTALSQFSLAKVEQAVYLSFLAQSKASMDDDAIEDANFNCFASSLAVLDSGLRLINNPDWSSWRWQMHGSYPWSSIGTISNYLTGNPWSPMSEWAWVLMQSLVTTLPSQLKVSKALWDPVEQMINSSRGARDRAMENTMATSIATGDILRMVEDGSRIFYSEAIGRSYPNEFHIV</sequence>
<dbReference type="SUPFAM" id="SSF57701">
    <property type="entry name" value="Zn2/Cys6 DNA-binding domain"/>
    <property type="match status" value="1"/>
</dbReference>
<keyword evidence="2" id="KW-0479">Metal-binding</keyword>
<dbReference type="GO" id="GO:0000981">
    <property type="term" value="F:DNA-binding transcription factor activity, RNA polymerase II-specific"/>
    <property type="evidence" value="ECO:0007669"/>
    <property type="project" value="InterPro"/>
</dbReference>
<dbReference type="InterPro" id="IPR050613">
    <property type="entry name" value="Sec_Metabolite_Reg"/>
</dbReference>
<gene>
    <name evidence="5" type="ORF">VHEMI09263</name>
</gene>
<dbReference type="HOGENOM" id="CLU_004083_7_2_1"/>
<dbReference type="InterPro" id="IPR001138">
    <property type="entry name" value="Zn2Cys6_DnaBD"/>
</dbReference>
<dbReference type="InterPro" id="IPR036864">
    <property type="entry name" value="Zn2-C6_fun-type_DNA-bd_sf"/>
</dbReference>
<dbReference type="AlphaFoldDB" id="A0A0A1TPS5"/>